<protein>
    <submittedName>
        <fullName evidence="2">Uncharacterized protein</fullName>
    </submittedName>
</protein>
<name>A0A6G1EYZ8_9ORYZ</name>
<reference evidence="2 3" key="1">
    <citation type="submission" date="2019-11" db="EMBL/GenBank/DDBJ databases">
        <title>Whole genome sequence of Oryza granulata.</title>
        <authorList>
            <person name="Li W."/>
        </authorList>
    </citation>
    <scope>NUCLEOTIDE SEQUENCE [LARGE SCALE GENOMIC DNA]</scope>
    <source>
        <strain evidence="3">cv. Menghai</strain>
        <tissue evidence="2">Leaf</tissue>
    </source>
</reference>
<feature type="transmembrane region" description="Helical" evidence="1">
    <location>
        <begin position="133"/>
        <end position="156"/>
    </location>
</feature>
<organism evidence="2 3">
    <name type="scientific">Oryza meyeriana var. granulata</name>
    <dbReference type="NCBI Taxonomy" id="110450"/>
    <lineage>
        <taxon>Eukaryota</taxon>
        <taxon>Viridiplantae</taxon>
        <taxon>Streptophyta</taxon>
        <taxon>Embryophyta</taxon>
        <taxon>Tracheophyta</taxon>
        <taxon>Spermatophyta</taxon>
        <taxon>Magnoliopsida</taxon>
        <taxon>Liliopsida</taxon>
        <taxon>Poales</taxon>
        <taxon>Poaceae</taxon>
        <taxon>BOP clade</taxon>
        <taxon>Oryzoideae</taxon>
        <taxon>Oryzeae</taxon>
        <taxon>Oryzinae</taxon>
        <taxon>Oryza</taxon>
        <taxon>Oryza meyeriana</taxon>
    </lineage>
</organism>
<gene>
    <name evidence="2" type="ORF">E2562_025950</name>
</gene>
<keyword evidence="1" id="KW-0812">Transmembrane</keyword>
<feature type="transmembrane region" description="Helical" evidence="1">
    <location>
        <begin position="80"/>
        <end position="99"/>
    </location>
</feature>
<dbReference type="Pfam" id="PF05512">
    <property type="entry name" value="AWPM-19"/>
    <property type="match status" value="1"/>
</dbReference>
<keyword evidence="1" id="KW-1133">Transmembrane helix</keyword>
<keyword evidence="3" id="KW-1185">Reference proteome</keyword>
<keyword evidence="1" id="KW-0472">Membrane</keyword>
<dbReference type="AlphaFoldDB" id="A0A6G1EYZ8"/>
<dbReference type="EMBL" id="SPHZ02000002">
    <property type="protein sequence ID" value="KAF0929815.1"/>
    <property type="molecule type" value="Genomic_DNA"/>
</dbReference>
<feature type="transmembrane region" description="Helical" evidence="1">
    <location>
        <begin position="168"/>
        <end position="190"/>
    </location>
</feature>
<comment type="caution">
    <text evidence="2">The sequence shown here is derived from an EMBL/GenBank/DDBJ whole genome shotgun (WGS) entry which is preliminary data.</text>
</comment>
<dbReference type="OrthoDB" id="695571at2759"/>
<accession>A0A6G1EYZ8</accession>
<dbReference type="Proteomes" id="UP000479710">
    <property type="component" value="Unassembled WGS sequence"/>
</dbReference>
<evidence type="ECO:0000256" key="1">
    <source>
        <dbReference type="SAM" id="Phobius"/>
    </source>
</evidence>
<evidence type="ECO:0000313" key="2">
    <source>
        <dbReference type="EMBL" id="KAF0929815.1"/>
    </source>
</evidence>
<proteinExistence type="predicted"/>
<dbReference type="PANTHER" id="PTHR33294:SF4">
    <property type="entry name" value="AWPM-19-LIKE FAMILY PROTEIN, EXPRESSED"/>
    <property type="match status" value="1"/>
</dbReference>
<evidence type="ECO:0000313" key="3">
    <source>
        <dbReference type="Proteomes" id="UP000479710"/>
    </source>
</evidence>
<sequence>MRAAVSAMGKTACGDGRTQATHAHETTFKYSTNLAGRLPTSIHSWGSEASSSSSIDTSSASCAAAMALEQLGRRNVAGPLLLLNLLMYVFMLGFAGWALNSSIKNAGVDVGGWGEQQPWAPYYRQSAWAAARFHLATSAALAGVLGVAAKVAAAYHGGRSGSSWKPQGLAAAASLGTAAWAVTALAFGLACREIHDAAAAGAARGWRMRALEGLTVTLAFTQLLDVLLLHAALAGERCGLACPADA</sequence>
<dbReference type="InterPro" id="IPR008390">
    <property type="entry name" value="AWPM-19"/>
</dbReference>
<dbReference type="PANTHER" id="PTHR33294">
    <property type="entry name" value="AWPM-19-LIKE FAMILY PROTEIN"/>
    <property type="match status" value="1"/>
</dbReference>